<accession>A0ABQ6N406</accession>
<organism evidence="2 3">
    <name type="scientific">Tetraparma gracilis</name>
    <dbReference type="NCBI Taxonomy" id="2962635"/>
    <lineage>
        <taxon>Eukaryota</taxon>
        <taxon>Sar</taxon>
        <taxon>Stramenopiles</taxon>
        <taxon>Ochrophyta</taxon>
        <taxon>Bolidophyceae</taxon>
        <taxon>Parmales</taxon>
        <taxon>Triparmaceae</taxon>
        <taxon>Tetraparma</taxon>
    </lineage>
</organism>
<protein>
    <submittedName>
        <fullName evidence="2">Uncharacterized protein</fullName>
    </submittedName>
</protein>
<dbReference type="EMBL" id="BRYB01002065">
    <property type="protein sequence ID" value="GMI39062.1"/>
    <property type="molecule type" value="Genomic_DNA"/>
</dbReference>
<dbReference type="Proteomes" id="UP001165060">
    <property type="component" value="Unassembled WGS sequence"/>
</dbReference>
<feature type="signal peptide" evidence="1">
    <location>
        <begin position="1"/>
        <end position="24"/>
    </location>
</feature>
<reference evidence="2 3" key="1">
    <citation type="journal article" date="2023" name="Commun. Biol.">
        <title>Genome analysis of Parmales, the sister group of diatoms, reveals the evolutionary specialization of diatoms from phago-mixotrophs to photoautotrophs.</title>
        <authorList>
            <person name="Ban H."/>
            <person name="Sato S."/>
            <person name="Yoshikawa S."/>
            <person name="Yamada K."/>
            <person name="Nakamura Y."/>
            <person name="Ichinomiya M."/>
            <person name="Sato N."/>
            <person name="Blanc-Mathieu R."/>
            <person name="Endo H."/>
            <person name="Kuwata A."/>
            <person name="Ogata H."/>
        </authorList>
    </citation>
    <scope>NUCLEOTIDE SEQUENCE [LARGE SCALE GENOMIC DNA]</scope>
</reference>
<evidence type="ECO:0000313" key="2">
    <source>
        <dbReference type="EMBL" id="GMI39062.1"/>
    </source>
</evidence>
<keyword evidence="3" id="KW-1185">Reference proteome</keyword>
<keyword evidence="1" id="KW-0732">Signal</keyword>
<comment type="caution">
    <text evidence="2">The sequence shown here is derived from an EMBL/GenBank/DDBJ whole genome shotgun (WGS) entry which is preliminary data.</text>
</comment>
<sequence length="158" mass="15968">PLPPQMNSTLFLALVLALIGSAMSANVIAATCSKLKVIDGFSCETLGGLYCWEYKQMSTWNVAAGITPLLPSTLFTPRTAFQPAIAANVTAGTPAVPAVPAALATCTLTKCGNGTVDLAPYVVLCPSVINWTGAASSAGTASLGMAVAAVAAFAMLMV</sequence>
<feature type="chain" id="PRO_5045907455" evidence="1">
    <location>
        <begin position="25"/>
        <end position="158"/>
    </location>
</feature>
<evidence type="ECO:0000313" key="3">
    <source>
        <dbReference type="Proteomes" id="UP001165060"/>
    </source>
</evidence>
<feature type="non-terminal residue" evidence="2">
    <location>
        <position position="1"/>
    </location>
</feature>
<evidence type="ECO:0000256" key="1">
    <source>
        <dbReference type="SAM" id="SignalP"/>
    </source>
</evidence>
<proteinExistence type="predicted"/>
<gene>
    <name evidence="2" type="ORF">TeGR_g848</name>
</gene>
<name>A0ABQ6N406_9STRA</name>